<dbReference type="InterPro" id="IPR036168">
    <property type="entry name" value="AP2_Mu_C_sf"/>
</dbReference>
<evidence type="ECO:0000313" key="8">
    <source>
        <dbReference type="Proteomes" id="UP000278627"/>
    </source>
</evidence>
<dbReference type="GO" id="GO:0072583">
    <property type="term" value="P:clathrin-dependent endocytosis"/>
    <property type="evidence" value="ECO:0007669"/>
    <property type="project" value="TreeGrafter"/>
</dbReference>
<keyword evidence="8" id="KW-1185">Reference proteome</keyword>
<dbReference type="InterPro" id="IPR027267">
    <property type="entry name" value="AH/BAR_dom_sf"/>
</dbReference>
<dbReference type="WBParaSite" id="BPAG_0000925501-mRNA-1">
    <property type="protein sequence ID" value="BPAG_0000925501-mRNA-1"/>
    <property type="gene ID" value="BPAG_0000925501"/>
</dbReference>
<dbReference type="GO" id="GO:0030136">
    <property type="term" value="C:clathrin-coated vesicle"/>
    <property type="evidence" value="ECO:0007669"/>
    <property type="project" value="TreeGrafter"/>
</dbReference>
<evidence type="ECO:0000313" key="9">
    <source>
        <dbReference type="WBParaSite" id="BPAG_0000925501-mRNA-1"/>
    </source>
</evidence>
<dbReference type="Proteomes" id="UP000278627">
    <property type="component" value="Unassembled WGS sequence"/>
</dbReference>
<feature type="compositionally biased region" description="Pro residues" evidence="5">
    <location>
        <begin position="484"/>
        <end position="494"/>
    </location>
</feature>
<keyword evidence="4" id="KW-0168">Coated pit</keyword>
<reference evidence="9" key="1">
    <citation type="submission" date="2017-02" db="UniProtKB">
        <authorList>
            <consortium name="WormBaseParasite"/>
        </authorList>
    </citation>
    <scope>IDENTIFICATION</scope>
</reference>
<feature type="region of interest" description="Disordered" evidence="5">
    <location>
        <begin position="484"/>
        <end position="522"/>
    </location>
</feature>
<feature type="domain" description="MHD" evidence="6">
    <location>
        <begin position="715"/>
        <end position="968"/>
    </location>
</feature>
<dbReference type="SUPFAM" id="SSF49447">
    <property type="entry name" value="Second domain of Mu2 adaptin subunit (ap50) of ap2 adaptor"/>
    <property type="match status" value="1"/>
</dbReference>
<protein>
    <submittedName>
        <fullName evidence="9">MHD domain-containing protein</fullName>
    </submittedName>
</protein>
<dbReference type="Pfam" id="PF10291">
    <property type="entry name" value="muHD"/>
    <property type="match status" value="1"/>
</dbReference>
<dbReference type="Gene3D" id="2.60.40.1170">
    <property type="entry name" value="Mu homology domain, subdomain B"/>
    <property type="match status" value="2"/>
</dbReference>
<gene>
    <name evidence="7" type="ORF">BPAG_LOCUS9217</name>
</gene>
<dbReference type="InterPro" id="IPR054713">
    <property type="entry name" value="GMIP/FCHO2-like_FCH"/>
</dbReference>
<keyword evidence="2" id="KW-0254">Endocytosis</keyword>
<accession>A0A0N4TLI8</accession>
<dbReference type="AlphaFoldDB" id="A0A0N4TLI8"/>
<evidence type="ECO:0000256" key="5">
    <source>
        <dbReference type="SAM" id="MobiDB-lite"/>
    </source>
</evidence>
<dbReference type="InterPro" id="IPR018808">
    <property type="entry name" value="Muniscin_C"/>
</dbReference>
<evidence type="ECO:0000256" key="3">
    <source>
        <dbReference type="ARBA" id="ARBA00023054"/>
    </source>
</evidence>
<evidence type="ECO:0000256" key="2">
    <source>
        <dbReference type="ARBA" id="ARBA00022583"/>
    </source>
</evidence>
<evidence type="ECO:0000313" key="7">
    <source>
        <dbReference type="EMBL" id="VDN90403.1"/>
    </source>
</evidence>
<proteinExistence type="predicted"/>
<dbReference type="PANTHER" id="PTHR23065:SF15">
    <property type="entry name" value="AT02057P"/>
    <property type="match status" value="1"/>
</dbReference>
<dbReference type="PROSITE" id="PS51072">
    <property type="entry name" value="MHD"/>
    <property type="match status" value="1"/>
</dbReference>
<dbReference type="PANTHER" id="PTHR23065">
    <property type="entry name" value="PROLINE-SERINE-THREONINE PHOSPHATASE INTERACTING PROTEIN 1"/>
    <property type="match status" value="1"/>
</dbReference>
<organism evidence="9">
    <name type="scientific">Brugia pahangi</name>
    <name type="common">Filarial nematode worm</name>
    <dbReference type="NCBI Taxonomy" id="6280"/>
    <lineage>
        <taxon>Eukaryota</taxon>
        <taxon>Metazoa</taxon>
        <taxon>Ecdysozoa</taxon>
        <taxon>Nematoda</taxon>
        <taxon>Chromadorea</taxon>
        <taxon>Rhabditida</taxon>
        <taxon>Spirurina</taxon>
        <taxon>Spiruromorpha</taxon>
        <taxon>Filarioidea</taxon>
        <taxon>Onchocercidae</taxon>
        <taxon>Brugia</taxon>
    </lineage>
</organism>
<keyword evidence="4" id="KW-0472">Membrane</keyword>
<evidence type="ECO:0000256" key="4">
    <source>
        <dbReference type="ARBA" id="ARBA00023176"/>
    </source>
</evidence>
<dbReference type="InterPro" id="IPR028565">
    <property type="entry name" value="MHD"/>
</dbReference>
<dbReference type="Gene3D" id="1.20.1270.60">
    <property type="entry name" value="Arfaptin homology (AH) domain/BAR domain"/>
    <property type="match status" value="1"/>
</dbReference>
<dbReference type="GO" id="GO:0005905">
    <property type="term" value="C:clathrin-coated pit"/>
    <property type="evidence" value="ECO:0007669"/>
    <property type="project" value="UniProtKB-SubCell"/>
</dbReference>
<dbReference type="GO" id="GO:0048268">
    <property type="term" value="P:clathrin coat assembly"/>
    <property type="evidence" value="ECO:0007669"/>
    <property type="project" value="TreeGrafter"/>
</dbReference>
<dbReference type="SUPFAM" id="SSF103657">
    <property type="entry name" value="BAR/IMD domain-like"/>
    <property type="match status" value="1"/>
</dbReference>
<dbReference type="Pfam" id="PF22699">
    <property type="entry name" value="GMIP-like_FCH"/>
    <property type="match status" value="1"/>
</dbReference>
<dbReference type="CDD" id="cd07648">
    <property type="entry name" value="F-BAR_FCHO"/>
    <property type="match status" value="1"/>
</dbReference>
<feature type="region of interest" description="Disordered" evidence="5">
    <location>
        <begin position="436"/>
        <end position="469"/>
    </location>
</feature>
<reference evidence="7 8" key="2">
    <citation type="submission" date="2018-11" db="EMBL/GenBank/DDBJ databases">
        <authorList>
            <consortium name="Pathogen Informatics"/>
        </authorList>
    </citation>
    <scope>NUCLEOTIDE SEQUENCE [LARGE SCALE GENOMIC DNA]</scope>
</reference>
<evidence type="ECO:0000256" key="1">
    <source>
        <dbReference type="ARBA" id="ARBA00004283"/>
    </source>
</evidence>
<evidence type="ECO:0000259" key="6">
    <source>
        <dbReference type="PROSITE" id="PS51072"/>
    </source>
</evidence>
<keyword evidence="3" id="KW-0175">Coiled coil</keyword>
<sequence length="973" mass="107550">MVATAVDYTEHFWDLIIFCQNLRIELNYLIGTICQGERHHGYHVLYENLKHEEESVQELAQFIKERAAYEEEWNKFLNKCIAKTNGLTAPGSMFANAWLVTKNTVELLTEIQASFYITLQHLLKDVFKYHDDLVRSRKKMKEQDVVDAVNLMQTTTTCLQKSKETYAQRVNELERLKKENATPKDISKAESKLNKSHDEYKGYVDKYGRIRADFEEKMIKATRLFQAHDQSFLLQMKTFMAIFARALDESASATSQVCALYRDSVDNLDIDEMLIKFVETKGTGKDRPEFAVFEEIDIAKDINPSDVLAPYSSDLSTSVHRSAPVDRHPSTAHNLMTLDTNTFDAWNNEISALKVQPSPVASDSSSSTAANIGSGSVPFSASLGRQKLSLWLPGKRKKYASQSSLPVSEPPHQEFSHSQSESLGFLKKYRCKHKKSNTDITAPNTDGPATEDSKSTASSSKSEEKPFIATNGSLNILDVPVVVPPPLPTVPPPGNNDDEGAGDNFSRSRWSSCTESSDDDEDLRQAAKLRHINIKPLIESKDNITASVDELRDAIGNIDPWSSIRRSTPFNAGLEGTVRPLRAALTGDDHVRGKHSGNSIMFLDSSLSFSSSMSSSNVARARPHSSTPTPGVSSLTLQTCDHSSVRSAEVGSTGSQTFSGSESALSLEHSMATGIPFKISALNLSASATIKENRIPVAMAINEYIHAWFRGTDLANSIFLKCNKFCRTTVRAFGSILVSFPASVVPVLTDLTSDIDPLIVTLKNADKIKAISPNSQLISQVIDAFAAPYTFAFEKSRLAEWLSARKIEKPDSQFFNAEVLTYEIKEPTVPPIVLIVYWKLEAQNTDLRIDYRLNMDSSINCSLANVVFTTKVEGSVVSVIADPNAEWSPSSNTISWKLAELSRDGECGGSLKARLSLSGGPATVSQTFVQFQVSNVTISGAEITITSDDLYHLSLVRRNVFSGKYFCDAEMRS</sequence>
<dbReference type="EMBL" id="UZAD01013149">
    <property type="protein sequence ID" value="VDN90403.1"/>
    <property type="molecule type" value="Genomic_DNA"/>
</dbReference>
<comment type="subcellular location">
    <subcellularLocation>
        <location evidence="1">Membrane</location>
        <location evidence="1">Clathrin-coated pit</location>
        <topology evidence="1">Peripheral membrane protein</topology>
        <orientation evidence="1">Cytoplasmic side</orientation>
    </subcellularLocation>
</comment>
<name>A0A0N4TLI8_BRUPA</name>
<dbReference type="STRING" id="6280.A0A0N4TLI8"/>
<dbReference type="GO" id="GO:0005886">
    <property type="term" value="C:plasma membrane"/>
    <property type="evidence" value="ECO:0007669"/>
    <property type="project" value="TreeGrafter"/>
</dbReference>